<dbReference type="Proteomes" id="UP000886058">
    <property type="component" value="Unassembled WGS sequence"/>
</dbReference>
<name>A0A7C5DFN0_9CHLB</name>
<protein>
    <submittedName>
        <fullName evidence="1">2-C-methyl-D-erythritol 4-phosphate cytidylyltransferase</fullName>
    </submittedName>
</protein>
<dbReference type="AlphaFoldDB" id="A0A7C5DFN0"/>
<proteinExistence type="predicted"/>
<dbReference type="EMBL" id="DRSQ01000045">
    <property type="protein sequence ID" value="HHE31430.1"/>
    <property type="molecule type" value="Genomic_DNA"/>
</dbReference>
<gene>
    <name evidence="1" type="ORF">ENL07_02010</name>
</gene>
<evidence type="ECO:0000313" key="1">
    <source>
        <dbReference type="EMBL" id="HHE31430.1"/>
    </source>
</evidence>
<keyword evidence="1" id="KW-0808">Transferase</keyword>
<feature type="non-terminal residue" evidence="1">
    <location>
        <position position="1"/>
    </location>
</feature>
<reference evidence="1" key="1">
    <citation type="journal article" date="2020" name="mSystems">
        <title>Genome- and Community-Level Interaction Insights into Carbon Utilization and Element Cycling Functions of Hydrothermarchaeota in Hydrothermal Sediment.</title>
        <authorList>
            <person name="Zhou Z."/>
            <person name="Liu Y."/>
            <person name="Xu W."/>
            <person name="Pan J."/>
            <person name="Luo Z.H."/>
            <person name="Li M."/>
        </authorList>
    </citation>
    <scope>NUCLEOTIDE SEQUENCE [LARGE SCALE GENOMIC DNA]</scope>
    <source>
        <strain evidence="1">HyVt-633</strain>
    </source>
</reference>
<sequence length="29" mass="3120">YHNIKITTPEDVPVGEAILAGLKAKKQAN</sequence>
<accession>A0A7C5DFN0</accession>
<comment type="caution">
    <text evidence="1">The sequence shown here is derived from an EMBL/GenBank/DDBJ whole genome shotgun (WGS) entry which is preliminary data.</text>
</comment>
<organism evidence="1">
    <name type="scientific">Chlorobaculum parvum</name>
    <dbReference type="NCBI Taxonomy" id="274539"/>
    <lineage>
        <taxon>Bacteria</taxon>
        <taxon>Pseudomonadati</taxon>
        <taxon>Chlorobiota</taxon>
        <taxon>Chlorobiia</taxon>
        <taxon>Chlorobiales</taxon>
        <taxon>Chlorobiaceae</taxon>
        <taxon>Chlorobaculum</taxon>
    </lineage>
</organism>
<keyword evidence="1" id="KW-0548">Nucleotidyltransferase</keyword>
<dbReference type="GO" id="GO:0016779">
    <property type="term" value="F:nucleotidyltransferase activity"/>
    <property type="evidence" value="ECO:0007669"/>
    <property type="project" value="UniProtKB-KW"/>
</dbReference>